<evidence type="ECO:0000256" key="7">
    <source>
        <dbReference type="ARBA" id="ARBA00008260"/>
    </source>
</evidence>
<comment type="catalytic activity">
    <reaction evidence="1 19">
        <text>1-(5-phospho-beta-D-ribosyl)-5'-AMP + H2O = 1-(5-phospho-beta-D-ribosyl)-5-[(5-phospho-beta-D-ribosylamino)methylideneamino]imidazole-4-carboxamide</text>
        <dbReference type="Rhea" id="RHEA:20049"/>
        <dbReference type="ChEBI" id="CHEBI:15377"/>
        <dbReference type="ChEBI" id="CHEBI:58435"/>
        <dbReference type="ChEBI" id="CHEBI:59457"/>
        <dbReference type="EC" id="3.5.4.19"/>
    </reaction>
</comment>
<dbReference type="EC" id="3.6.1.31" evidence="19"/>
<dbReference type="AlphaFoldDB" id="A0A3N4IC90"/>
<dbReference type="Pfam" id="PF01502">
    <property type="entry name" value="PRA-CH"/>
    <property type="match status" value="1"/>
</dbReference>
<dbReference type="EC" id="3.5.4.19" evidence="19"/>
<keyword evidence="15 19" id="KW-0520">NAD</keyword>
<accession>A0A3N4IC90</accession>
<dbReference type="InterPro" id="IPR012131">
    <property type="entry name" value="Hstdl_DH"/>
</dbReference>
<sequence length="843" mass="90920">MSPIPFIPTFASPLAIETKDIAVIGYFAVTVTDDTVKDTTASIATYGNDYGVYVDVTAVSDVSSIETLLNEGARVAFVTVDQLAQLKDTIDADRFAVVGSEGAQLPCAKVANSKDIRTLGKVLNDPFHTYIQLPENPTQEDIVNVMKLQGTALVPAQFLTKDPKDESKISIGKLIAEGIVTDRTDGLYTTLVVDEAGVALGLVYSSKESIIETVRSGTGVYQSRKRGLWYKGATSGDTQELVRIDTDCDGDCLRYVVRQKGNGFCHLKTSSCFGPYDGLRALEKTLLARKISSPPGSYTSRLFNDEKLLRAKIQEEAEELCTATTKEEIAFEAADVIYFTLTRCIAAGVSLSDVEKNLDKKARKVKRRKGDAKGKFAAKEGIKVEEEKKETAPAAPKVEEEEGRITMKRFNAAEATPAELDEVLRRPAQKNKDINGIVVPIVEAVKTRGDAALLEYAAKFDRATLTSPVLNAPFAPELMQIDDETKEAIDISFENIRKFHAAQGDNERLQVETMPGVICSRFVRPIERVGLYVPGGTAVLPSTTMMLGVPALVAGCKTIVIASPPRSDGSISPEIVYIAHRVGATAILLAGGAQAVAALAYGTESCPKVDKILGPGNQFVTAAKMLVSNDTGAGVSIDMPAGPSEVLVIADKSANPAFVASDLLSQAEHGVDSQVILITVGLDESQIQAIEDQVHEQAMALPRVKIVRGSIAHSVTLQTKDIKEAMRLSNIYAPEHLILHVEDAEKVEDLVENAGSVFVGQWTPESVGDYSAGVNHSLPTYGYAKQYSGVNLASFQKHITSSNLSAEGIRNVGKAVMRLAKVEELEAHRRAVEIRLEYLDKTA</sequence>
<dbReference type="SUPFAM" id="SSF101386">
    <property type="entry name" value="all-alpha NTP pyrophosphatases"/>
    <property type="match status" value="1"/>
</dbReference>
<dbReference type="UniPathway" id="UPA00031">
    <property type="reaction ID" value="UER00007"/>
</dbReference>
<keyword evidence="12" id="KW-0862">Zinc</keyword>
<evidence type="ECO:0000256" key="14">
    <source>
        <dbReference type="ARBA" id="ARBA00023002"/>
    </source>
</evidence>
<evidence type="ECO:0000256" key="17">
    <source>
        <dbReference type="ARBA" id="ARBA00023268"/>
    </source>
</evidence>
<evidence type="ECO:0000256" key="18">
    <source>
        <dbReference type="ARBA" id="ARBA00049489"/>
    </source>
</evidence>
<evidence type="ECO:0000313" key="22">
    <source>
        <dbReference type="Proteomes" id="UP000275078"/>
    </source>
</evidence>
<dbReference type="FunFam" id="3.40.50.1980:FF:000001">
    <property type="entry name" value="Histidinol dehydrogenase"/>
    <property type="match status" value="1"/>
</dbReference>
<name>A0A3N4IC90_ASCIM</name>
<dbReference type="Gene3D" id="1.10.287.1080">
    <property type="entry name" value="MazG-like"/>
    <property type="match status" value="1"/>
</dbReference>
<evidence type="ECO:0000313" key="21">
    <source>
        <dbReference type="EMBL" id="RPA83712.1"/>
    </source>
</evidence>
<evidence type="ECO:0000256" key="3">
    <source>
        <dbReference type="ARBA" id="ARBA00001947"/>
    </source>
</evidence>
<evidence type="ECO:0000259" key="20">
    <source>
        <dbReference type="Pfam" id="PF01502"/>
    </source>
</evidence>
<dbReference type="InterPro" id="IPR038019">
    <property type="entry name" value="PRib_AMP_CycHydrolase_sf"/>
</dbReference>
<dbReference type="EC" id="1.1.1.23" evidence="19"/>
<evidence type="ECO:0000256" key="1">
    <source>
        <dbReference type="ARBA" id="ARBA00000024"/>
    </source>
</evidence>
<evidence type="ECO:0000256" key="12">
    <source>
        <dbReference type="ARBA" id="ARBA00022833"/>
    </source>
</evidence>
<dbReference type="OrthoDB" id="1703565at2759"/>
<keyword evidence="14 19" id="KW-0560">Oxidoreductase</keyword>
<comment type="pathway">
    <text evidence="6">Amino-acid biosynthesis; L-histidine biosynthesis; L-histidine from 5-phospho-alpha-D-ribose 1-diphosphate: step 2/9.</text>
</comment>
<dbReference type="SUPFAM" id="SSF141734">
    <property type="entry name" value="HisI-like"/>
    <property type="match status" value="1"/>
</dbReference>
<proteinExistence type="inferred from homology"/>
<evidence type="ECO:0000256" key="9">
    <source>
        <dbReference type="ARBA" id="ARBA00022723"/>
    </source>
</evidence>
<gene>
    <name evidence="21" type="ORF">BJ508DRAFT_413368</name>
</gene>
<evidence type="ECO:0000256" key="11">
    <source>
        <dbReference type="ARBA" id="ARBA00022801"/>
    </source>
</evidence>
<comment type="cofactor">
    <cofactor evidence="3">
        <name>Zn(2+)</name>
        <dbReference type="ChEBI" id="CHEBI:29105"/>
    </cofactor>
</comment>
<keyword evidence="10 19" id="KW-0547">Nucleotide-binding</keyword>
<dbReference type="FunFam" id="1.10.287.1080:FF:000002">
    <property type="entry name" value="Histidine biosynthesis bifunctional protein HisIE"/>
    <property type="match status" value="1"/>
</dbReference>
<evidence type="ECO:0000256" key="13">
    <source>
        <dbReference type="ARBA" id="ARBA00022840"/>
    </source>
</evidence>
<dbReference type="NCBIfam" id="TIGR03188">
    <property type="entry name" value="histidine_hisI"/>
    <property type="match status" value="1"/>
</dbReference>
<dbReference type="Pfam" id="PF01503">
    <property type="entry name" value="PRA-PH"/>
    <property type="match status" value="1"/>
</dbReference>
<dbReference type="Proteomes" id="UP000275078">
    <property type="component" value="Unassembled WGS sequence"/>
</dbReference>
<evidence type="ECO:0000256" key="4">
    <source>
        <dbReference type="ARBA" id="ARBA00004940"/>
    </source>
</evidence>
<dbReference type="GO" id="GO:0004636">
    <property type="term" value="F:phosphoribosyl-ATP diphosphatase activity"/>
    <property type="evidence" value="ECO:0007669"/>
    <property type="project" value="UniProtKB-UniRule"/>
</dbReference>
<comment type="catalytic activity">
    <reaction evidence="18 19">
        <text>L-histidinol + 2 NAD(+) + H2O = L-histidine + 2 NADH + 3 H(+)</text>
        <dbReference type="Rhea" id="RHEA:20641"/>
        <dbReference type="ChEBI" id="CHEBI:15377"/>
        <dbReference type="ChEBI" id="CHEBI:15378"/>
        <dbReference type="ChEBI" id="CHEBI:57540"/>
        <dbReference type="ChEBI" id="CHEBI:57595"/>
        <dbReference type="ChEBI" id="CHEBI:57699"/>
        <dbReference type="ChEBI" id="CHEBI:57945"/>
        <dbReference type="EC" id="1.1.1.23"/>
    </reaction>
</comment>
<dbReference type="HAMAP" id="MF_01024">
    <property type="entry name" value="HisD"/>
    <property type="match status" value="1"/>
</dbReference>
<dbReference type="Gene3D" id="3.40.50.1980">
    <property type="entry name" value="Nitrogenase molybdenum iron protein domain"/>
    <property type="match status" value="2"/>
</dbReference>
<dbReference type="InterPro" id="IPR008179">
    <property type="entry name" value="HisE"/>
</dbReference>
<keyword evidence="8 19" id="KW-0028">Amino-acid biosynthesis</keyword>
<dbReference type="Gene3D" id="3.10.20.810">
    <property type="entry name" value="Phosphoribosyl-AMP cyclohydrolase"/>
    <property type="match status" value="1"/>
</dbReference>
<comment type="catalytic activity">
    <reaction evidence="2 19">
        <text>1-(5-phospho-beta-D-ribosyl)-ATP + H2O = 1-(5-phospho-beta-D-ribosyl)-5'-AMP + diphosphate + H(+)</text>
        <dbReference type="Rhea" id="RHEA:22828"/>
        <dbReference type="ChEBI" id="CHEBI:15377"/>
        <dbReference type="ChEBI" id="CHEBI:15378"/>
        <dbReference type="ChEBI" id="CHEBI:33019"/>
        <dbReference type="ChEBI" id="CHEBI:59457"/>
        <dbReference type="ChEBI" id="CHEBI:73183"/>
        <dbReference type="EC" id="3.6.1.31"/>
    </reaction>
</comment>
<evidence type="ECO:0000256" key="15">
    <source>
        <dbReference type="ARBA" id="ARBA00023027"/>
    </source>
</evidence>
<dbReference type="EMBL" id="ML119663">
    <property type="protein sequence ID" value="RPA83712.1"/>
    <property type="molecule type" value="Genomic_DNA"/>
</dbReference>
<dbReference type="GO" id="GO:0004635">
    <property type="term" value="F:phosphoribosyl-AMP cyclohydrolase activity"/>
    <property type="evidence" value="ECO:0007669"/>
    <property type="project" value="UniProtKB-UniRule"/>
</dbReference>
<evidence type="ECO:0000256" key="10">
    <source>
        <dbReference type="ARBA" id="ARBA00022741"/>
    </source>
</evidence>
<comment type="pathway">
    <text evidence="5">Amino-acid biosynthesis; L-histidine biosynthesis; L-histidine from 5-phospho-alpha-D-ribose 1-diphosphate: step 3/9.</text>
</comment>
<dbReference type="FunFam" id="1.20.5.1300:FF:000001">
    <property type="entry name" value="Histidine biosynthesis trifunctional protein"/>
    <property type="match status" value="1"/>
</dbReference>
<dbReference type="InterPro" id="IPR016298">
    <property type="entry name" value="Histidine_synth_trifunct"/>
</dbReference>
<dbReference type="GO" id="GO:0046872">
    <property type="term" value="F:metal ion binding"/>
    <property type="evidence" value="ECO:0007669"/>
    <property type="project" value="UniProtKB-KW"/>
</dbReference>
<dbReference type="CDD" id="cd06572">
    <property type="entry name" value="Histidinol_dh"/>
    <property type="match status" value="1"/>
</dbReference>
<protein>
    <recommendedName>
        <fullName evidence="19">Histidine biosynthesis trifunctional protein</fullName>
    </recommendedName>
    <domain>
        <recommendedName>
            <fullName evidence="19">Phosphoribosyl-AMP cyclohydrolase</fullName>
            <ecNumber evidence="19">3.5.4.19</ecNumber>
        </recommendedName>
    </domain>
    <domain>
        <recommendedName>
            <fullName evidence="19">Phosphoribosyl-ATP pyrophosphohydrolase</fullName>
            <ecNumber evidence="19">3.6.1.31</ecNumber>
        </recommendedName>
    </domain>
    <domain>
        <recommendedName>
            <fullName evidence="19">Histidinol dehydrogenase</fullName>
            <shortName evidence="19">HDH</shortName>
            <ecNumber evidence="19">1.1.1.23</ecNumber>
        </recommendedName>
    </domain>
</protein>
<evidence type="ECO:0000256" key="6">
    <source>
        <dbReference type="ARBA" id="ARBA00005204"/>
    </source>
</evidence>
<comment type="similarity">
    <text evidence="7 19">In the C-terminal section; belongs to the histidinol dehydrogenase family.</text>
</comment>
<keyword evidence="22" id="KW-1185">Reference proteome</keyword>
<dbReference type="STRING" id="1160509.A0A3N4IC90"/>
<dbReference type="GO" id="GO:0051287">
    <property type="term" value="F:NAD binding"/>
    <property type="evidence" value="ECO:0007669"/>
    <property type="project" value="UniProtKB-UniRule"/>
</dbReference>
<dbReference type="PROSITE" id="PS00611">
    <property type="entry name" value="HISOL_DEHYDROGENASE"/>
    <property type="match status" value="1"/>
</dbReference>
<dbReference type="GO" id="GO:0004399">
    <property type="term" value="F:histidinol dehydrogenase activity"/>
    <property type="evidence" value="ECO:0007669"/>
    <property type="project" value="UniProtKB-UniRule"/>
</dbReference>
<evidence type="ECO:0000256" key="2">
    <source>
        <dbReference type="ARBA" id="ARBA00001460"/>
    </source>
</evidence>
<dbReference type="PANTHER" id="PTHR21256">
    <property type="entry name" value="HISTIDINOL DEHYDROGENASE HDH"/>
    <property type="match status" value="1"/>
</dbReference>
<dbReference type="InterPro" id="IPR016161">
    <property type="entry name" value="Ald_DH/histidinol_DH"/>
</dbReference>
<dbReference type="PRINTS" id="PR00083">
    <property type="entry name" value="HOLDHDRGNASE"/>
</dbReference>
<evidence type="ECO:0000256" key="5">
    <source>
        <dbReference type="ARBA" id="ARBA00005169"/>
    </source>
</evidence>
<dbReference type="InterPro" id="IPR001692">
    <property type="entry name" value="Histidinol_DH_CS"/>
</dbReference>
<keyword evidence="9" id="KW-0479">Metal-binding</keyword>
<dbReference type="FunFam" id="3.10.20.810:FF:000002">
    <property type="entry name" value="Histidine biosynthesis trifunctional protein"/>
    <property type="match status" value="1"/>
</dbReference>
<evidence type="ECO:0000256" key="16">
    <source>
        <dbReference type="ARBA" id="ARBA00023102"/>
    </source>
</evidence>
<dbReference type="NCBIfam" id="TIGR00069">
    <property type="entry name" value="hisD"/>
    <property type="match status" value="1"/>
</dbReference>
<dbReference type="FunFam" id="3.40.50.1980:FF:000050">
    <property type="entry name" value="Histidine biosynthesis trifunctional protein"/>
    <property type="match status" value="1"/>
</dbReference>
<comment type="pathway">
    <text evidence="4">Amino-acid biosynthesis; L-histidine biosynthesis; L-histidine from 5-phospho-alpha-D-ribose 1-diphosphate: step 9/9.</text>
</comment>
<evidence type="ECO:0000256" key="19">
    <source>
        <dbReference type="PIRNR" id="PIRNR001257"/>
    </source>
</evidence>
<keyword evidence="11 19" id="KW-0378">Hydrolase</keyword>
<dbReference type="PANTHER" id="PTHR21256:SF2">
    <property type="entry name" value="HISTIDINE BIOSYNTHESIS TRIFUNCTIONAL PROTEIN"/>
    <property type="match status" value="1"/>
</dbReference>
<dbReference type="InterPro" id="IPR002496">
    <property type="entry name" value="PRib_AMP_CycHydrolase_dom"/>
</dbReference>
<dbReference type="Gene3D" id="1.20.5.1300">
    <property type="match status" value="1"/>
</dbReference>
<evidence type="ECO:0000256" key="8">
    <source>
        <dbReference type="ARBA" id="ARBA00022605"/>
    </source>
</evidence>
<dbReference type="Pfam" id="PF00815">
    <property type="entry name" value="Histidinol_dh"/>
    <property type="match status" value="1"/>
</dbReference>
<organism evidence="21 22">
    <name type="scientific">Ascobolus immersus RN42</name>
    <dbReference type="NCBI Taxonomy" id="1160509"/>
    <lineage>
        <taxon>Eukaryota</taxon>
        <taxon>Fungi</taxon>
        <taxon>Dikarya</taxon>
        <taxon>Ascomycota</taxon>
        <taxon>Pezizomycotina</taxon>
        <taxon>Pezizomycetes</taxon>
        <taxon>Pezizales</taxon>
        <taxon>Ascobolaceae</taxon>
        <taxon>Ascobolus</taxon>
    </lineage>
</organism>
<keyword evidence="17" id="KW-0511">Multifunctional enzyme</keyword>
<keyword evidence="16 19" id="KW-0368">Histidine biosynthesis</keyword>
<dbReference type="InterPro" id="IPR021130">
    <property type="entry name" value="PRib-ATP_PPHydrolase-like"/>
</dbReference>
<dbReference type="CDD" id="cd11546">
    <property type="entry name" value="NTP-PPase_His4"/>
    <property type="match status" value="1"/>
</dbReference>
<feature type="domain" description="Phosphoribosyl-AMP cyclohydrolase" evidence="20">
    <location>
        <begin position="202"/>
        <end position="273"/>
    </location>
</feature>
<keyword evidence="13 19" id="KW-0067">ATP-binding</keyword>
<dbReference type="GO" id="GO:0005829">
    <property type="term" value="C:cytosol"/>
    <property type="evidence" value="ECO:0007669"/>
    <property type="project" value="TreeGrafter"/>
</dbReference>
<dbReference type="GO" id="GO:0005524">
    <property type="term" value="F:ATP binding"/>
    <property type="evidence" value="ECO:0007669"/>
    <property type="project" value="UniProtKB-UniRule"/>
</dbReference>
<dbReference type="PIRSF" id="PIRSF001257">
    <property type="entry name" value="His_trifunctional"/>
    <property type="match status" value="1"/>
</dbReference>
<dbReference type="GO" id="GO:0000105">
    <property type="term" value="P:L-histidine biosynthetic process"/>
    <property type="evidence" value="ECO:0007669"/>
    <property type="project" value="UniProtKB-UniRule"/>
</dbReference>
<reference evidence="21 22" key="1">
    <citation type="journal article" date="2018" name="Nat. Ecol. Evol.">
        <title>Pezizomycetes genomes reveal the molecular basis of ectomycorrhizal truffle lifestyle.</title>
        <authorList>
            <person name="Murat C."/>
            <person name="Payen T."/>
            <person name="Noel B."/>
            <person name="Kuo A."/>
            <person name="Morin E."/>
            <person name="Chen J."/>
            <person name="Kohler A."/>
            <person name="Krizsan K."/>
            <person name="Balestrini R."/>
            <person name="Da Silva C."/>
            <person name="Montanini B."/>
            <person name="Hainaut M."/>
            <person name="Levati E."/>
            <person name="Barry K.W."/>
            <person name="Belfiori B."/>
            <person name="Cichocki N."/>
            <person name="Clum A."/>
            <person name="Dockter R.B."/>
            <person name="Fauchery L."/>
            <person name="Guy J."/>
            <person name="Iotti M."/>
            <person name="Le Tacon F."/>
            <person name="Lindquist E.A."/>
            <person name="Lipzen A."/>
            <person name="Malagnac F."/>
            <person name="Mello A."/>
            <person name="Molinier V."/>
            <person name="Miyauchi S."/>
            <person name="Poulain J."/>
            <person name="Riccioni C."/>
            <person name="Rubini A."/>
            <person name="Sitrit Y."/>
            <person name="Splivallo R."/>
            <person name="Traeger S."/>
            <person name="Wang M."/>
            <person name="Zifcakova L."/>
            <person name="Wipf D."/>
            <person name="Zambonelli A."/>
            <person name="Paolocci F."/>
            <person name="Nowrousian M."/>
            <person name="Ottonello S."/>
            <person name="Baldrian P."/>
            <person name="Spatafora J.W."/>
            <person name="Henrissat B."/>
            <person name="Nagy L.G."/>
            <person name="Aury J.M."/>
            <person name="Wincker P."/>
            <person name="Grigoriev I.V."/>
            <person name="Bonfante P."/>
            <person name="Martin F.M."/>
        </authorList>
    </citation>
    <scope>NUCLEOTIDE SEQUENCE [LARGE SCALE GENOMIC DNA]</scope>
    <source>
        <strain evidence="21 22">RN42</strain>
    </source>
</reference>
<dbReference type="SUPFAM" id="SSF53720">
    <property type="entry name" value="ALDH-like"/>
    <property type="match status" value="1"/>
</dbReference>